<gene>
    <name evidence="4" type="ORF">Hypma_008597</name>
</gene>
<proteinExistence type="predicted"/>
<organism evidence="4 5">
    <name type="scientific">Hypsizygus marmoreus</name>
    <name type="common">White beech mushroom</name>
    <name type="synonym">Agaricus marmoreus</name>
    <dbReference type="NCBI Taxonomy" id="39966"/>
    <lineage>
        <taxon>Eukaryota</taxon>
        <taxon>Fungi</taxon>
        <taxon>Dikarya</taxon>
        <taxon>Basidiomycota</taxon>
        <taxon>Agaricomycotina</taxon>
        <taxon>Agaricomycetes</taxon>
        <taxon>Agaricomycetidae</taxon>
        <taxon>Agaricales</taxon>
        <taxon>Tricholomatineae</taxon>
        <taxon>Lyophyllaceae</taxon>
        <taxon>Hypsizygus</taxon>
    </lineage>
</organism>
<evidence type="ECO:0000256" key="2">
    <source>
        <dbReference type="SAM" id="Phobius"/>
    </source>
</evidence>
<sequence>MLRFWLHIFLLNLHFADSTITQDMETALWQSLCLVQLLMVLLVSHGSHALILNVTSIQFFNEAFRVTWTYNLSDPALFRFETVPTLAISPQRLWDTNDGQAILLISPDPGFHSFRNVQLVPLDASYQDDISIGQAFRLLILTKSTSTSSSFSSSYSPSNAPPPYTSSSNIITQSGTPSPSQSDSHVTSKTDNVAKSSARTVEPTTLGGPANPTSTSMSPPDTPSPKKPQIRAIVGGSVGGSVLLLTISICALVVARRRRNGLQRDAIIVPLAHDQNYSQPLDKRGQLQEVLLQKAEAQRQRDVLQTDLVERNRTADGSANLPEGENEARMRQQMKLMGQRILELEAQQDELMSNMRPLDESPPPSYF</sequence>
<evidence type="ECO:0000256" key="3">
    <source>
        <dbReference type="SAM" id="SignalP"/>
    </source>
</evidence>
<feature type="compositionally biased region" description="Polar residues" evidence="1">
    <location>
        <begin position="169"/>
        <end position="203"/>
    </location>
</feature>
<keyword evidence="2" id="KW-0472">Membrane</keyword>
<keyword evidence="2" id="KW-1133">Transmembrane helix</keyword>
<feature type="region of interest" description="Disordered" evidence="1">
    <location>
        <begin position="147"/>
        <end position="230"/>
    </location>
</feature>
<feature type="signal peptide" evidence="3">
    <location>
        <begin position="1"/>
        <end position="18"/>
    </location>
</feature>
<dbReference type="Proteomes" id="UP000076154">
    <property type="component" value="Unassembled WGS sequence"/>
</dbReference>
<evidence type="ECO:0008006" key="6">
    <source>
        <dbReference type="Google" id="ProtNLM"/>
    </source>
</evidence>
<protein>
    <recommendedName>
        <fullName evidence="6">Mid2 domain-containing protein</fullName>
    </recommendedName>
</protein>
<keyword evidence="3" id="KW-0732">Signal</keyword>
<dbReference type="InParanoid" id="A0A369JSC1"/>
<feature type="region of interest" description="Disordered" evidence="1">
    <location>
        <begin position="346"/>
        <end position="367"/>
    </location>
</feature>
<dbReference type="EMBL" id="LUEZ02000045">
    <property type="protein sequence ID" value="RDB24232.1"/>
    <property type="molecule type" value="Genomic_DNA"/>
</dbReference>
<name>A0A369JSC1_HYPMA</name>
<reference evidence="4" key="1">
    <citation type="submission" date="2018-04" db="EMBL/GenBank/DDBJ databases">
        <title>Whole genome sequencing of Hypsizygus marmoreus.</title>
        <authorList>
            <person name="Choi I.-G."/>
            <person name="Min B."/>
            <person name="Kim J.-G."/>
            <person name="Kim S."/>
            <person name="Oh Y.-L."/>
            <person name="Kong W.-S."/>
            <person name="Park H."/>
            <person name="Jeong J."/>
            <person name="Song E.-S."/>
        </authorList>
    </citation>
    <scope>NUCLEOTIDE SEQUENCE [LARGE SCALE GENOMIC DNA]</scope>
    <source>
        <strain evidence="4">51987-8</strain>
    </source>
</reference>
<evidence type="ECO:0000313" key="5">
    <source>
        <dbReference type="Proteomes" id="UP000076154"/>
    </source>
</evidence>
<keyword evidence="5" id="KW-1185">Reference proteome</keyword>
<keyword evidence="2" id="KW-0812">Transmembrane</keyword>
<accession>A0A369JSC1</accession>
<feature type="transmembrane region" description="Helical" evidence="2">
    <location>
        <begin position="232"/>
        <end position="255"/>
    </location>
</feature>
<comment type="caution">
    <text evidence="4">The sequence shown here is derived from an EMBL/GenBank/DDBJ whole genome shotgun (WGS) entry which is preliminary data.</text>
</comment>
<feature type="chain" id="PRO_5016612464" description="Mid2 domain-containing protein" evidence="3">
    <location>
        <begin position="19"/>
        <end position="367"/>
    </location>
</feature>
<evidence type="ECO:0000256" key="1">
    <source>
        <dbReference type="SAM" id="MobiDB-lite"/>
    </source>
</evidence>
<feature type="compositionally biased region" description="Low complexity" evidence="1">
    <location>
        <begin position="147"/>
        <end position="158"/>
    </location>
</feature>
<evidence type="ECO:0000313" key="4">
    <source>
        <dbReference type="EMBL" id="RDB24232.1"/>
    </source>
</evidence>
<dbReference type="AlphaFoldDB" id="A0A369JSC1"/>